<feature type="compositionally biased region" description="Basic and acidic residues" evidence="1">
    <location>
        <begin position="542"/>
        <end position="571"/>
    </location>
</feature>
<dbReference type="EMBL" id="JALLPJ020000173">
    <property type="protein sequence ID" value="KAL3800015.1"/>
    <property type="molecule type" value="Genomic_DNA"/>
</dbReference>
<dbReference type="Gene3D" id="3.40.50.10190">
    <property type="entry name" value="BRCT domain"/>
    <property type="match status" value="1"/>
</dbReference>
<feature type="compositionally biased region" description="Low complexity" evidence="1">
    <location>
        <begin position="35"/>
        <end position="54"/>
    </location>
</feature>
<keyword evidence="3" id="KW-1185">Reference proteome</keyword>
<dbReference type="PANTHER" id="PTHR12162:SF0">
    <property type="entry name" value="NIBRIN"/>
    <property type="match status" value="1"/>
</dbReference>
<dbReference type="SUPFAM" id="SSF52113">
    <property type="entry name" value="BRCT domain"/>
    <property type="match status" value="1"/>
</dbReference>
<protein>
    <recommendedName>
        <fullName evidence="4">FHA domain-containing protein</fullName>
    </recommendedName>
</protein>
<dbReference type="SUPFAM" id="SSF49879">
    <property type="entry name" value="SMAD/FHA domain"/>
    <property type="match status" value="1"/>
</dbReference>
<evidence type="ECO:0000256" key="1">
    <source>
        <dbReference type="SAM" id="MobiDB-lite"/>
    </source>
</evidence>
<dbReference type="InterPro" id="IPR040227">
    <property type="entry name" value="Nibrin-rel"/>
</dbReference>
<gene>
    <name evidence="2" type="ORF">ACHAWO_004693</name>
</gene>
<dbReference type="Gene3D" id="2.60.200.20">
    <property type="match status" value="1"/>
</dbReference>
<reference evidence="2 3" key="1">
    <citation type="submission" date="2024-10" db="EMBL/GenBank/DDBJ databases">
        <title>Updated reference genomes for cyclostephanoid diatoms.</title>
        <authorList>
            <person name="Roberts W.R."/>
            <person name="Alverson A.J."/>
        </authorList>
    </citation>
    <scope>NUCLEOTIDE SEQUENCE [LARGE SCALE GENOMIC DNA]</scope>
    <source>
        <strain evidence="2 3">AJA010-31</strain>
    </source>
</reference>
<feature type="region of interest" description="Disordered" evidence="1">
    <location>
        <begin position="498"/>
        <end position="634"/>
    </location>
</feature>
<feature type="region of interest" description="Disordered" evidence="1">
    <location>
        <begin position="35"/>
        <end position="56"/>
    </location>
</feature>
<sequence>MLLRITQVSGGTTDSHPLTSPTILHACLATANESANSTTGTQTQGGTQATNGTSITPEQEDAGEIFTVGRKNSTLVIDDKCVSRRHASIRLLSDKFHDQNAAASQALTQGTLGAAVEFGRPESDEEIEACETARNGVICVVKDCGSKFGTFVSTDEKLSSLFLSTKAKTDEGDGDDTGDETDDEAAGLKVNYVDLTEKQVKAVQILNEGETVNTKQLPKFQKLEMNSSAILFPLSHTVDPKQSMEGFHVTILFGPQGSGIRLTLIPLQFTFSRLASKDQDRLVSCLHTIGASHCNTWDVHSTHLVTKEAKATAKHIMAWASCKPTVTQDYVLALMTRKQCTDPMPLESDYVPPGSSQLTVPLEKPCRSLKGYRIGVLLEDDSAPLAESAGADVLLIYKEAPDNEKEFTSWWRGQCQKTQEEKLALAVMETSSKKATALMKRLTGLDCRFTNQKNLAKTITAKQEDSMLLMDSDQVAIEKLSGWDEVKEDVVVEFDNDAVEEEGKKPAQEEDDVTADGTQAEEMPVSTRRGKRKETEEEEEPEPKRRKEDTDEKVVKYFKDKDKKAETDKIAPSRTKRSRENEPAISKENSSPPAKKSTKSKATKSDASKVAKLDKPTEKVIVDEESCDESLPDEDKRLTLTVTDDGWYVAAPAVRKNYRKKIEIGDIEDEDEKNKKHAAKTAKVKGLIVREYVPPAPKTANARRANGKKDFKRFRKNHVIRGFTSFNTDGNVARKIRLVSVLPKESERQKELEMKQQELDREQAYADALFNDSGAVGKKGRRSGGSIACYLTQPKRGRAKR</sequence>
<dbReference type="InterPro" id="IPR008984">
    <property type="entry name" value="SMAD_FHA_dom_sf"/>
</dbReference>
<evidence type="ECO:0000313" key="2">
    <source>
        <dbReference type="EMBL" id="KAL3800015.1"/>
    </source>
</evidence>
<comment type="caution">
    <text evidence="2">The sequence shown here is derived from an EMBL/GenBank/DDBJ whole genome shotgun (WGS) entry which is preliminary data.</text>
</comment>
<feature type="compositionally biased region" description="Basic and acidic residues" evidence="1">
    <location>
        <begin position="603"/>
        <end position="622"/>
    </location>
</feature>
<dbReference type="AlphaFoldDB" id="A0ABD3QHX7"/>
<dbReference type="InterPro" id="IPR036420">
    <property type="entry name" value="BRCT_dom_sf"/>
</dbReference>
<evidence type="ECO:0008006" key="4">
    <source>
        <dbReference type="Google" id="ProtNLM"/>
    </source>
</evidence>
<feature type="compositionally biased region" description="Acidic residues" evidence="1">
    <location>
        <begin position="623"/>
        <end position="632"/>
    </location>
</feature>
<evidence type="ECO:0000313" key="3">
    <source>
        <dbReference type="Proteomes" id="UP001530400"/>
    </source>
</evidence>
<accession>A0ABD3QHX7</accession>
<name>A0ABD3QHX7_9STRA</name>
<dbReference type="Proteomes" id="UP001530400">
    <property type="component" value="Unassembled WGS sequence"/>
</dbReference>
<feature type="region of interest" description="Disordered" evidence="1">
    <location>
        <begin position="774"/>
        <end position="801"/>
    </location>
</feature>
<dbReference type="PANTHER" id="PTHR12162">
    <property type="entry name" value="NIBRIN-RELATED"/>
    <property type="match status" value="1"/>
</dbReference>
<organism evidence="2 3">
    <name type="scientific">Cyclotella atomus</name>
    <dbReference type="NCBI Taxonomy" id="382360"/>
    <lineage>
        <taxon>Eukaryota</taxon>
        <taxon>Sar</taxon>
        <taxon>Stramenopiles</taxon>
        <taxon>Ochrophyta</taxon>
        <taxon>Bacillariophyta</taxon>
        <taxon>Coscinodiscophyceae</taxon>
        <taxon>Thalassiosirophycidae</taxon>
        <taxon>Stephanodiscales</taxon>
        <taxon>Stephanodiscaceae</taxon>
        <taxon>Cyclotella</taxon>
    </lineage>
</organism>
<proteinExistence type="predicted"/>